<evidence type="ECO:0000313" key="2">
    <source>
        <dbReference type="Proteomes" id="UP000479499"/>
    </source>
</evidence>
<evidence type="ECO:0000313" key="1">
    <source>
        <dbReference type="EMBL" id="NGL83978.1"/>
    </source>
</evidence>
<organism evidence="1 2">
    <name type="scientific">Streptococcus equi subsp. ruminatorum</name>
    <dbReference type="NCBI Taxonomy" id="254358"/>
    <lineage>
        <taxon>Bacteria</taxon>
        <taxon>Bacillati</taxon>
        <taxon>Bacillota</taxon>
        <taxon>Bacilli</taxon>
        <taxon>Lactobacillales</taxon>
        <taxon>Streptococcaceae</taxon>
        <taxon>Streptococcus</taxon>
    </lineage>
</organism>
<proteinExistence type="predicted"/>
<dbReference type="AlphaFoldDB" id="A0A6M1L2R3"/>
<dbReference type="Proteomes" id="UP000479499">
    <property type="component" value="Unassembled WGS sequence"/>
</dbReference>
<comment type="caution">
    <text evidence="1">The sequence shown here is derived from an EMBL/GenBank/DDBJ whole genome shotgun (WGS) entry which is preliminary data.</text>
</comment>
<protein>
    <submittedName>
        <fullName evidence="1">Uncharacterized protein</fullName>
    </submittedName>
</protein>
<name>A0A6M1L2R3_9STRE</name>
<gene>
    <name evidence="1" type="ORF">G5B50_04215</name>
</gene>
<dbReference type="EMBL" id="JAAKFZ010000008">
    <property type="protein sequence ID" value="NGL83978.1"/>
    <property type="molecule type" value="Genomic_DNA"/>
</dbReference>
<reference evidence="1 2" key="1">
    <citation type="submission" date="2020-02" db="EMBL/GenBank/DDBJ databases">
        <title>M-like protein SrM is not crucial to the virulence of a novel isolate of Streptococcus equi subsp. ruminatorum from Macaca mulatta.</title>
        <authorList>
            <person name="Guo G."/>
            <person name="Cheng L."/>
            <person name="Zhang W."/>
        </authorList>
    </citation>
    <scope>NUCLEOTIDE SEQUENCE [LARGE SCALE GENOMIC DNA]</scope>
    <source>
        <strain evidence="1 2">FJ1804</strain>
    </source>
</reference>
<dbReference type="GeneID" id="83705250"/>
<dbReference type="RefSeq" id="WP_043039168.1">
    <property type="nucleotide sequence ID" value="NZ_JAAKFZ010000008.1"/>
</dbReference>
<accession>A0A6M1L2R3</accession>
<sequence length="140" mass="15965">MKKSTKAFIALMILIGGLLMVFSLNNPDINHKSEEELRNYEYEVSLVKVLKNSYKGIEEITITNPHYTIPPGNWHCEISIKFLDGETIFFGTSYSLEEKTFSTGGIKRKNIAGWEYLEANKGKTDWEVPVSYSDGEKGYQ</sequence>